<keyword evidence="7" id="KW-1185">Reference proteome</keyword>
<name>A0A074YZT4_OPIVI</name>
<dbReference type="PANTHER" id="PTHR46172:SF1">
    <property type="entry name" value="DNA POLYMERASE EPSILON SUBUNIT 3"/>
    <property type="match status" value="1"/>
</dbReference>
<feature type="domain" description="Transcription factor CBF/NF-Y/archaeal histone" evidence="5">
    <location>
        <begin position="20"/>
        <end position="84"/>
    </location>
</feature>
<evidence type="ECO:0000256" key="3">
    <source>
        <dbReference type="ARBA" id="ARBA00039793"/>
    </source>
</evidence>
<dbReference type="Pfam" id="PF00808">
    <property type="entry name" value="CBFD_NFYB_HMF"/>
    <property type="match status" value="1"/>
</dbReference>
<dbReference type="CTD" id="20325278"/>
<dbReference type="GO" id="GO:0006974">
    <property type="term" value="P:DNA damage response"/>
    <property type="evidence" value="ECO:0007669"/>
    <property type="project" value="TreeGrafter"/>
</dbReference>
<proteinExistence type="predicted"/>
<dbReference type="Proteomes" id="UP000054324">
    <property type="component" value="Unassembled WGS sequence"/>
</dbReference>
<accession>A0A074YZT4</accession>
<evidence type="ECO:0000256" key="4">
    <source>
        <dbReference type="SAM" id="MobiDB-lite"/>
    </source>
</evidence>
<dbReference type="InterPro" id="IPR009072">
    <property type="entry name" value="Histone-fold"/>
</dbReference>
<protein>
    <recommendedName>
        <fullName evidence="3">DNA polymerase epsilon subunit 3</fullName>
    </recommendedName>
</protein>
<dbReference type="RefSeq" id="XP_009175940.1">
    <property type="nucleotide sequence ID" value="XM_009177676.1"/>
</dbReference>
<dbReference type="SUPFAM" id="SSF47113">
    <property type="entry name" value="Histone-fold"/>
    <property type="match status" value="1"/>
</dbReference>
<evidence type="ECO:0000256" key="2">
    <source>
        <dbReference type="ARBA" id="ARBA00023242"/>
    </source>
</evidence>
<dbReference type="CDD" id="cd22928">
    <property type="entry name" value="HFD_POLE3_DPB4"/>
    <property type="match status" value="1"/>
</dbReference>
<organism evidence="6 7">
    <name type="scientific">Opisthorchis viverrini</name>
    <name type="common">Southeast Asian liver fluke</name>
    <dbReference type="NCBI Taxonomy" id="6198"/>
    <lineage>
        <taxon>Eukaryota</taxon>
        <taxon>Metazoa</taxon>
        <taxon>Spiralia</taxon>
        <taxon>Lophotrochozoa</taxon>
        <taxon>Platyhelminthes</taxon>
        <taxon>Trematoda</taxon>
        <taxon>Digenea</taxon>
        <taxon>Opisthorchiida</taxon>
        <taxon>Opisthorchiata</taxon>
        <taxon>Opisthorchiidae</taxon>
        <taxon>Opisthorchis</taxon>
    </lineage>
</organism>
<dbReference type="PANTHER" id="PTHR46172">
    <property type="entry name" value="DNA POLYMERASE EPSILON SUBUNIT 3"/>
    <property type="match status" value="1"/>
</dbReference>
<dbReference type="InterPro" id="IPR051377">
    <property type="entry name" value="DNA_Pol-Epsilon_Subunit"/>
</dbReference>
<keyword evidence="2" id="KW-0539">Nucleus</keyword>
<dbReference type="InterPro" id="IPR003958">
    <property type="entry name" value="CBFA_NFYB_domain"/>
</dbReference>
<dbReference type="GO" id="GO:0008622">
    <property type="term" value="C:epsilon DNA polymerase complex"/>
    <property type="evidence" value="ECO:0007669"/>
    <property type="project" value="TreeGrafter"/>
</dbReference>
<feature type="compositionally biased region" description="Polar residues" evidence="4">
    <location>
        <begin position="163"/>
        <end position="180"/>
    </location>
</feature>
<dbReference type="AlphaFoldDB" id="A0A074YZT4"/>
<dbReference type="Gene3D" id="1.10.20.10">
    <property type="entry name" value="Histone, subunit A"/>
    <property type="match status" value="1"/>
</dbReference>
<dbReference type="OrthoDB" id="1707486at2759"/>
<dbReference type="KEGG" id="ovi:T265_11110"/>
<gene>
    <name evidence="6" type="ORF">T265_11110</name>
</gene>
<dbReference type="GO" id="GO:0046982">
    <property type="term" value="F:protein heterodimerization activity"/>
    <property type="evidence" value="ECO:0007669"/>
    <property type="project" value="InterPro"/>
</dbReference>
<sequence>MLHFYISEHYSMSGKVDDLYLPNAVILRIIRDSLPDRTVVSREARSAISKAASSFILYVTSLASTHCEAAKRKTLAVGDILAALKDMQFEHYIVELQTFLEQYRARASQKKAAKRPPASSDEPALVSETASVEQTELLEEDGQDTGTIDIVDDTEDLEPVQPFATSQTPSTSHQTVETDF</sequence>
<dbReference type="STRING" id="6198.A0A074YZT4"/>
<evidence type="ECO:0000259" key="5">
    <source>
        <dbReference type="Pfam" id="PF00808"/>
    </source>
</evidence>
<dbReference type="EMBL" id="KL597069">
    <property type="protein sequence ID" value="KER20301.1"/>
    <property type="molecule type" value="Genomic_DNA"/>
</dbReference>
<evidence type="ECO:0000313" key="7">
    <source>
        <dbReference type="Proteomes" id="UP000054324"/>
    </source>
</evidence>
<comment type="subcellular location">
    <subcellularLocation>
        <location evidence="1">Nucleus</location>
    </subcellularLocation>
</comment>
<dbReference type="GO" id="GO:0031507">
    <property type="term" value="P:heterochromatin formation"/>
    <property type="evidence" value="ECO:0007669"/>
    <property type="project" value="TreeGrafter"/>
</dbReference>
<feature type="region of interest" description="Disordered" evidence="4">
    <location>
        <begin position="110"/>
        <end position="180"/>
    </location>
</feature>
<dbReference type="GO" id="GO:0031490">
    <property type="term" value="F:chromatin DNA binding"/>
    <property type="evidence" value="ECO:0007669"/>
    <property type="project" value="TreeGrafter"/>
</dbReference>
<dbReference type="GeneID" id="20325278"/>
<evidence type="ECO:0000256" key="1">
    <source>
        <dbReference type="ARBA" id="ARBA00004123"/>
    </source>
</evidence>
<reference evidence="6 7" key="1">
    <citation type="submission" date="2013-11" db="EMBL/GenBank/DDBJ databases">
        <title>Opisthorchis viverrini - life in the bile duct.</title>
        <authorList>
            <person name="Young N.D."/>
            <person name="Nagarajan N."/>
            <person name="Lin S.J."/>
            <person name="Korhonen P.K."/>
            <person name="Jex A.R."/>
            <person name="Hall R.S."/>
            <person name="Safavi-Hemami H."/>
            <person name="Kaewkong W."/>
            <person name="Bertrand D."/>
            <person name="Gao S."/>
            <person name="Seet Q."/>
            <person name="Wongkham S."/>
            <person name="Teh B.T."/>
            <person name="Wongkham C."/>
            <person name="Intapan P.M."/>
            <person name="Maleewong W."/>
            <person name="Yang X."/>
            <person name="Hu M."/>
            <person name="Wang Z."/>
            <person name="Hofmann A."/>
            <person name="Sternberg P.W."/>
            <person name="Tan P."/>
            <person name="Wang J."/>
            <person name="Gasser R.B."/>
        </authorList>
    </citation>
    <scope>NUCLEOTIDE SEQUENCE [LARGE SCALE GENOMIC DNA]</scope>
</reference>
<dbReference type="GO" id="GO:0008623">
    <property type="term" value="C:CHRAC"/>
    <property type="evidence" value="ECO:0007669"/>
    <property type="project" value="TreeGrafter"/>
</dbReference>
<evidence type="ECO:0000313" key="6">
    <source>
        <dbReference type="EMBL" id="KER20301.1"/>
    </source>
</evidence>
<dbReference type="GO" id="GO:0006272">
    <property type="term" value="P:leading strand elongation"/>
    <property type="evidence" value="ECO:0007669"/>
    <property type="project" value="TreeGrafter"/>
</dbReference>